<name>A0A833R713_9POAL</name>
<keyword evidence="3" id="KW-1185">Reference proteome</keyword>
<comment type="caution">
    <text evidence="2">The sequence shown here is derived from an EMBL/GenBank/DDBJ whole genome shotgun (WGS) entry which is preliminary data.</text>
</comment>
<protein>
    <recommendedName>
        <fullName evidence="1">C2H2-type domain-containing protein</fullName>
    </recommendedName>
</protein>
<organism evidence="2 3">
    <name type="scientific">Carex littledalei</name>
    <dbReference type="NCBI Taxonomy" id="544730"/>
    <lineage>
        <taxon>Eukaryota</taxon>
        <taxon>Viridiplantae</taxon>
        <taxon>Streptophyta</taxon>
        <taxon>Embryophyta</taxon>
        <taxon>Tracheophyta</taxon>
        <taxon>Spermatophyta</taxon>
        <taxon>Magnoliopsida</taxon>
        <taxon>Liliopsida</taxon>
        <taxon>Poales</taxon>
        <taxon>Cyperaceae</taxon>
        <taxon>Cyperoideae</taxon>
        <taxon>Cariceae</taxon>
        <taxon>Carex</taxon>
        <taxon>Carex subgen. Euthyceras</taxon>
    </lineage>
</organism>
<sequence>MAPPAASRRVQCEHCPLSFFNRWQLNGHMTYHRNNDKILKKYEEQKKCEHARMQALLGMILTGRDAGGGGQEMVMLEPNHAFWTVYRLYGAAPMEIDFVGQMDFRWAKSKARRGKKKGAMDAKGGCMDVIDLTLKL</sequence>
<dbReference type="AlphaFoldDB" id="A0A833R713"/>
<evidence type="ECO:0000259" key="1">
    <source>
        <dbReference type="PROSITE" id="PS00028"/>
    </source>
</evidence>
<dbReference type="Proteomes" id="UP000623129">
    <property type="component" value="Unassembled WGS sequence"/>
</dbReference>
<evidence type="ECO:0000313" key="2">
    <source>
        <dbReference type="EMBL" id="KAF3335612.1"/>
    </source>
</evidence>
<evidence type="ECO:0000313" key="3">
    <source>
        <dbReference type="Proteomes" id="UP000623129"/>
    </source>
</evidence>
<gene>
    <name evidence="2" type="ORF">FCM35_KLT20119</name>
</gene>
<reference evidence="2" key="1">
    <citation type="submission" date="2020-01" db="EMBL/GenBank/DDBJ databases">
        <title>Genome sequence of Kobresia littledalei, the first chromosome-level genome in the family Cyperaceae.</title>
        <authorList>
            <person name="Qu G."/>
        </authorList>
    </citation>
    <scope>NUCLEOTIDE SEQUENCE</scope>
    <source>
        <strain evidence="2">C.B.Clarke</strain>
        <tissue evidence="2">Leaf</tissue>
    </source>
</reference>
<dbReference type="PROSITE" id="PS00028">
    <property type="entry name" value="ZINC_FINGER_C2H2_1"/>
    <property type="match status" value="1"/>
</dbReference>
<dbReference type="EMBL" id="SWLB01000008">
    <property type="protein sequence ID" value="KAF3335612.1"/>
    <property type="molecule type" value="Genomic_DNA"/>
</dbReference>
<accession>A0A833R713</accession>
<feature type="domain" description="C2H2-type" evidence="1">
    <location>
        <begin position="12"/>
        <end position="32"/>
    </location>
</feature>
<proteinExistence type="predicted"/>
<dbReference type="InterPro" id="IPR013087">
    <property type="entry name" value="Znf_C2H2_type"/>
</dbReference>